<sequence length="59" mass="6805">MKILVRPTTTPKGSCWQVCLDQHAVSFRSEAEARRFVTVLEERLKAPHVLPDWSRRIAS</sequence>
<evidence type="ECO:0000313" key="1">
    <source>
        <dbReference type="EMBL" id="QEY65069.1"/>
    </source>
</evidence>
<dbReference type="RefSeq" id="WP_151137295.1">
    <property type="nucleotide sequence ID" value="NZ_CP043311.1"/>
</dbReference>
<proteinExistence type="predicted"/>
<name>A0A5J6QWE6_9GAMM</name>
<dbReference type="AlphaFoldDB" id="A0A5J6QWE6"/>
<dbReference type="KEGG" id="plal:FXN65_24525"/>
<organism evidence="1 2">
    <name type="scientific">Metapseudomonas lalkuanensis</name>
    <dbReference type="NCBI Taxonomy" id="2604832"/>
    <lineage>
        <taxon>Bacteria</taxon>
        <taxon>Pseudomonadati</taxon>
        <taxon>Pseudomonadota</taxon>
        <taxon>Gammaproteobacteria</taxon>
        <taxon>Pseudomonadales</taxon>
        <taxon>Pseudomonadaceae</taxon>
        <taxon>Metapseudomonas</taxon>
    </lineage>
</organism>
<dbReference type="EMBL" id="CP043311">
    <property type="protein sequence ID" value="QEY65069.1"/>
    <property type="molecule type" value="Genomic_DNA"/>
</dbReference>
<keyword evidence="2" id="KW-1185">Reference proteome</keyword>
<protein>
    <submittedName>
        <fullName evidence="1">Uncharacterized protein</fullName>
    </submittedName>
</protein>
<gene>
    <name evidence="1" type="ORF">FXN65_24525</name>
</gene>
<evidence type="ECO:0000313" key="2">
    <source>
        <dbReference type="Proteomes" id="UP000327179"/>
    </source>
</evidence>
<reference evidence="1 2" key="1">
    <citation type="submission" date="2019-08" db="EMBL/GenBank/DDBJ databases">
        <title>Whole-genome Sequencing of e-waste polymer degrading bacterium Pseudomonas sp. strain PE08.</title>
        <authorList>
            <person name="Kirdat K."/>
            <person name="Debbarma P."/>
            <person name="Narawade N."/>
            <person name="Suyal D."/>
            <person name="Thorat V."/>
            <person name="Shouche Y."/>
            <person name="Goel R."/>
            <person name="Yadav A."/>
        </authorList>
    </citation>
    <scope>NUCLEOTIDE SEQUENCE [LARGE SCALE GENOMIC DNA]</scope>
    <source>
        <strain evidence="1 2">PE08</strain>
    </source>
</reference>
<accession>A0A5J6QWE6</accession>
<dbReference type="Proteomes" id="UP000327179">
    <property type="component" value="Chromosome"/>
</dbReference>